<name>A0A5P8NY91_9BACT</name>
<dbReference type="KEGG" id="sulg:FJR48_01135"/>
<dbReference type="RefSeq" id="WP_152306341.1">
    <property type="nucleotide sequence ID" value="NZ_CP043617.1"/>
</dbReference>
<dbReference type="EMBL" id="CP043617">
    <property type="protein sequence ID" value="QFR48398.1"/>
    <property type="molecule type" value="Genomic_DNA"/>
</dbReference>
<evidence type="ECO:0000313" key="1">
    <source>
        <dbReference type="EMBL" id="QFR48398.1"/>
    </source>
</evidence>
<dbReference type="AlphaFoldDB" id="A0A5P8NY91"/>
<sequence>MNDALKKLKKITKNKEESIKLLKSALSKKEFLSYLNEYFHKDDLLNEINFSAFRERLSEDEFQQIHVKYHCPILWKTLQKQSFTSIDAIKPIKWLSITYQLIENDIIEPHFLAFFKNNKNGRNNIIEALRLSSDGDNSGLTEVSNAILRHMFGWIGNRGIKGIMQDVPFAVAWWRMHLAKEIERETGIKEQVTYNYLSENKSNYNALVESMSGKLTVVADKSIRDGFFLYIMEKSITKTQKFKDIIAKIGIESTWRGMGSLSPIENKKIIQSLIE</sequence>
<keyword evidence="2" id="KW-1185">Reference proteome</keyword>
<evidence type="ECO:0000313" key="2">
    <source>
        <dbReference type="Proteomes" id="UP000326944"/>
    </source>
</evidence>
<organism evidence="1 2">
    <name type="scientific">Sulfurimonas lithotrophica</name>
    <dbReference type="NCBI Taxonomy" id="2590022"/>
    <lineage>
        <taxon>Bacteria</taxon>
        <taxon>Pseudomonadati</taxon>
        <taxon>Campylobacterota</taxon>
        <taxon>Epsilonproteobacteria</taxon>
        <taxon>Campylobacterales</taxon>
        <taxon>Sulfurimonadaceae</taxon>
        <taxon>Sulfurimonas</taxon>
    </lineage>
</organism>
<dbReference type="Proteomes" id="UP000326944">
    <property type="component" value="Chromosome"/>
</dbReference>
<gene>
    <name evidence="1" type="ORF">FJR48_01135</name>
</gene>
<reference evidence="1 2" key="1">
    <citation type="submission" date="2019-09" db="EMBL/GenBank/DDBJ databases">
        <title>Sulfurimonas gotlandica sp. nov., a chemoautotrophic and psychrotolerant epsilonproteobacterium isolated from a pelagic redoxcline, and an emended description of the genus Sulfurimonas.</title>
        <authorList>
            <person name="Wang S."/>
            <person name="Jiang L."/>
            <person name="Shao S."/>
        </authorList>
    </citation>
    <scope>NUCLEOTIDE SEQUENCE [LARGE SCALE GENOMIC DNA]</scope>
    <source>
        <strain evidence="1 2">GYSZ_1</strain>
    </source>
</reference>
<dbReference type="OrthoDB" id="9959832at2"/>
<protein>
    <submittedName>
        <fullName evidence="1">Uncharacterized protein</fullName>
    </submittedName>
</protein>
<proteinExistence type="predicted"/>
<accession>A0A5P8NY91</accession>